<dbReference type="AlphaFoldDB" id="A0A9Q4QSH5"/>
<reference evidence="1" key="4">
    <citation type="journal article" date="2023" name="Commun. Biol.">
        <title>Suspicions of two bridgehead invasions of Xylella fastidiosa subsp. multiplex in France.</title>
        <authorList>
            <person name="Dupas E."/>
            <person name="Durand K."/>
            <person name="Rieux A."/>
            <person name="Briand M."/>
            <person name="Pruvost O."/>
            <person name="Cunty A."/>
            <person name="Denance N."/>
            <person name="Donnadieu C."/>
            <person name="Legendre B."/>
            <person name="Lopez-Roques C."/>
            <person name="Cesbron S."/>
            <person name="Ravigne V."/>
            <person name="Jacques M.A."/>
        </authorList>
    </citation>
    <scope>NUCLEOTIDE SEQUENCE</scope>
    <source>
        <strain evidence="1">CFBP8070</strain>
    </source>
</reference>
<sequence>MTEYAAANVFGVERLAGLRPAPHGALFMKRCADFLDAFDIFAELISVYSVTVVKNSSLGRQALRFPIPRVRMNS</sequence>
<reference evidence="2" key="1">
    <citation type="submission" date="2019-05" db="EMBL/GenBank/DDBJ databases">
        <authorList>
            <person name="Castillo A."/>
            <person name="Giampetruzzi A."/>
            <person name="Landa B."/>
            <person name="Saponari M."/>
            <person name="Almeida R.P.P."/>
            <person name="Moralejo E."/>
            <person name="Marco-Noales E."/>
            <person name="Velasco-Amo M.P."/>
            <person name="Roman-Ecija M."/>
            <person name="Navarro I."/>
            <person name="Monterde A."/>
            <person name="Barbe S."/>
        </authorList>
    </citation>
    <scope>NUCLEOTIDE SEQUENCE</scope>
    <source>
        <strain evidence="2">XYL1981</strain>
    </source>
</reference>
<organism evidence="2 3">
    <name type="scientific">Xylella fastidiosa subsp. multiplex</name>
    <dbReference type="NCBI Taxonomy" id="644357"/>
    <lineage>
        <taxon>Bacteria</taxon>
        <taxon>Pseudomonadati</taxon>
        <taxon>Pseudomonadota</taxon>
        <taxon>Gammaproteobacteria</taxon>
        <taxon>Lysobacterales</taxon>
        <taxon>Lysobacteraceae</taxon>
        <taxon>Xylella</taxon>
    </lineage>
</organism>
<reference evidence="2" key="2">
    <citation type="journal article" date="2020" name="Appl. Environ. Microbiol.">
        <title>Multiple intercontinental introductions associated with the emergence of a plant pathogen in Europe.</title>
        <authorList>
            <person name="Landa B.B."/>
            <person name="Castillo A.I."/>
            <person name="Giampetruzzi A."/>
            <person name="Kahn A."/>
            <person name="Roman-Ecija M."/>
            <person name="Velasco-Amo M.P."/>
            <person name="Navas-Cortes J.A."/>
            <person name="Marco-Noales E."/>
            <person name="Barbe S."/>
            <person name="Moralejo E."/>
            <person name="Coletta-Filho H.D."/>
            <person name="Saldarelli P."/>
            <person name="Saponari M."/>
            <person name="Almeida R.P.P."/>
        </authorList>
    </citation>
    <scope>NUCLEOTIDE SEQUENCE</scope>
    <source>
        <strain evidence="2">XYL1981</strain>
    </source>
</reference>
<protein>
    <submittedName>
        <fullName evidence="2">Uncharacterized protein</fullName>
    </submittedName>
</protein>
<dbReference type="Proteomes" id="UP001220702">
    <property type="component" value="Unassembled WGS sequence"/>
</dbReference>
<dbReference type="EMBL" id="VDCJ01000341">
    <property type="protein sequence ID" value="MRU23561.1"/>
    <property type="molecule type" value="Genomic_DNA"/>
</dbReference>
<dbReference type="Proteomes" id="UP000474061">
    <property type="component" value="Unassembled WGS sequence"/>
</dbReference>
<reference evidence="1" key="3">
    <citation type="submission" date="2021-11" db="EMBL/GenBank/DDBJ databases">
        <authorList>
            <person name="Denance N."/>
            <person name="Briand M."/>
            <person name="Dupas E."/>
            <person name="Durand K."/>
            <person name="Legendre B."/>
            <person name="Cunty A."/>
            <person name="Donnadieu C."/>
            <person name="Lopez Roques C."/>
            <person name="Cesbron S."/>
            <person name="Jacques M.A."/>
        </authorList>
    </citation>
    <scope>NUCLEOTIDE SEQUENCE</scope>
    <source>
        <strain evidence="1">CFBP8070</strain>
    </source>
</reference>
<gene>
    <name evidence="2" type="ORF">FG476_05590</name>
    <name evidence="1" type="ORF">LOK82_01860</name>
</gene>
<accession>A0A9Q4QSH5</accession>
<name>A0A9Q4QSH5_XYLFS</name>
<comment type="caution">
    <text evidence="2">The sequence shown here is derived from an EMBL/GenBank/DDBJ whole genome shotgun (WGS) entry which is preliminary data.</text>
</comment>
<proteinExistence type="predicted"/>
<dbReference type="EMBL" id="JAJKGN010000001">
    <property type="protein sequence ID" value="MDC6407491.1"/>
    <property type="molecule type" value="Genomic_DNA"/>
</dbReference>
<evidence type="ECO:0000313" key="1">
    <source>
        <dbReference type="EMBL" id="MDC6407491.1"/>
    </source>
</evidence>
<evidence type="ECO:0000313" key="3">
    <source>
        <dbReference type="Proteomes" id="UP000474061"/>
    </source>
</evidence>
<dbReference type="RefSeq" id="WP_012338074.1">
    <property type="nucleotide sequence ID" value="NZ_CP047134.1"/>
</dbReference>
<evidence type="ECO:0000313" key="2">
    <source>
        <dbReference type="EMBL" id="MRU23561.1"/>
    </source>
</evidence>